<dbReference type="KEGG" id="mmt:Metme_0475"/>
<protein>
    <submittedName>
        <fullName evidence="2">Uncharacterized protein</fullName>
    </submittedName>
</protein>
<reference evidence="2 3" key="1">
    <citation type="journal article" date="2011" name="J. Bacteriol.">
        <title>Complete Genome Sequence of the Aerobic Marine Methanotroph Methylomonas methanica MC09.</title>
        <authorList>
            <person name="Boden R."/>
            <person name="Cunliffe M."/>
            <person name="Scanlan J."/>
            <person name="Moussard H."/>
            <person name="Kits K.D."/>
            <person name="Klotz M.G."/>
            <person name="Jetten M.S."/>
            <person name="Vuilleumier S."/>
            <person name="Han J."/>
            <person name="Peters L."/>
            <person name="Mikhailova N."/>
            <person name="Teshima H."/>
            <person name="Tapia R."/>
            <person name="Kyrpides N."/>
            <person name="Ivanova N."/>
            <person name="Pagani I."/>
            <person name="Cheng J.F."/>
            <person name="Goodwin L."/>
            <person name="Han C."/>
            <person name="Hauser L."/>
            <person name="Land M.L."/>
            <person name="Lapidus A."/>
            <person name="Lucas S."/>
            <person name="Pitluck S."/>
            <person name="Woyke T."/>
            <person name="Stein L."/>
            <person name="Murrell J.C."/>
        </authorList>
    </citation>
    <scope>NUCLEOTIDE SEQUENCE [LARGE SCALE GENOMIC DNA]</scope>
    <source>
        <strain evidence="2 3">MC09</strain>
    </source>
</reference>
<dbReference type="Proteomes" id="UP000008888">
    <property type="component" value="Chromosome"/>
</dbReference>
<gene>
    <name evidence="2" type="ordered locus">Metme_0475</name>
</gene>
<keyword evidence="1" id="KW-1133">Transmembrane helix</keyword>
<feature type="transmembrane region" description="Helical" evidence="1">
    <location>
        <begin position="15"/>
        <end position="36"/>
    </location>
</feature>
<dbReference type="AlphaFoldDB" id="G0A2A7"/>
<evidence type="ECO:0000313" key="3">
    <source>
        <dbReference type="Proteomes" id="UP000008888"/>
    </source>
</evidence>
<evidence type="ECO:0000313" key="2">
    <source>
        <dbReference type="EMBL" id="AEF98919.1"/>
    </source>
</evidence>
<evidence type="ECO:0000256" key="1">
    <source>
        <dbReference type="SAM" id="Phobius"/>
    </source>
</evidence>
<accession>G0A2A7</accession>
<proteinExistence type="predicted"/>
<dbReference type="HOGENOM" id="CLU_3201913_0_0_6"/>
<keyword evidence="1" id="KW-0812">Transmembrane</keyword>
<organism evidence="2 3">
    <name type="scientific">Methylomonas methanica (strain DSM 25384 / MC09)</name>
    <dbReference type="NCBI Taxonomy" id="857087"/>
    <lineage>
        <taxon>Bacteria</taxon>
        <taxon>Pseudomonadati</taxon>
        <taxon>Pseudomonadota</taxon>
        <taxon>Gammaproteobacteria</taxon>
        <taxon>Methylococcales</taxon>
        <taxon>Methylococcaceae</taxon>
        <taxon>Methylomonas</taxon>
    </lineage>
</organism>
<keyword evidence="3" id="KW-1185">Reference proteome</keyword>
<keyword evidence="1" id="KW-0472">Membrane</keyword>
<reference key="2">
    <citation type="submission" date="2011-05" db="EMBL/GenBank/DDBJ databases">
        <title>Complete genome sequence of the aerobic marine methanotroph Methylomonas methanica MC09.</title>
        <authorList>
            <person name="Boden R."/>
            <person name="Cunliffe M."/>
            <person name="Scanlan J."/>
            <person name="Moussard H."/>
            <person name="Kits K.D."/>
            <person name="Klotz M."/>
            <person name="Jetten M."/>
            <person name="Vuilleumier S."/>
            <person name="Han J."/>
            <person name="Peters L."/>
            <person name="Mikhailova N."/>
            <person name="Teshima H."/>
            <person name="Tapia R."/>
            <person name="Kyrpides N."/>
            <person name="Ivanova N."/>
            <person name="Pagani I."/>
            <person name="Cheng J.-F."/>
            <person name="Goodwin L."/>
            <person name="Han C."/>
            <person name="Hauser L."/>
            <person name="Land M."/>
            <person name="Lapidus A."/>
            <person name="Lucas S."/>
            <person name="Pitluck S."/>
            <person name="Woyke T."/>
            <person name="Stein L.Y."/>
            <person name="Murrell C."/>
        </authorList>
    </citation>
    <scope>NUCLEOTIDE SEQUENCE</scope>
    <source>
        <strain>MC09</strain>
    </source>
</reference>
<sequence>MKNKLNDNNDIYKTVSYAALLMGLSFPLSILVMRIFNIVLGNHTI</sequence>
<reference evidence="3" key="3">
    <citation type="submission" date="2011-05" db="EMBL/GenBank/DDBJ databases">
        <title>Complete sequence of Methylomonas methanica MC09.</title>
        <authorList>
            <consortium name="US DOE Joint Genome Institute"/>
            <person name="Lucas S."/>
            <person name="Han J."/>
            <person name="Lapidus A."/>
            <person name="Cheng J.-F."/>
            <person name="Goodwin L."/>
            <person name="Pitluck S."/>
            <person name="Peters L."/>
            <person name="Mikhailova N."/>
            <person name="Teshima H."/>
            <person name="Han C."/>
            <person name="Tapia R."/>
            <person name="Land M."/>
            <person name="Hauser L."/>
            <person name="Kyrpides N."/>
            <person name="Ivanova N."/>
            <person name="Pagani I."/>
            <person name="Stein L."/>
            <person name="Woyke T."/>
        </authorList>
    </citation>
    <scope>NUCLEOTIDE SEQUENCE [LARGE SCALE GENOMIC DNA]</scope>
    <source>
        <strain evidence="3">MC09</strain>
    </source>
</reference>
<name>G0A2A7_METMM</name>
<dbReference type="EMBL" id="CP002738">
    <property type="protein sequence ID" value="AEF98919.1"/>
    <property type="molecule type" value="Genomic_DNA"/>
</dbReference>